<proteinExistence type="predicted"/>
<protein>
    <recommendedName>
        <fullName evidence="1">FimV N-terminal domain-containing protein</fullName>
    </recommendedName>
</protein>
<keyword evidence="3" id="KW-1185">Reference proteome</keyword>
<evidence type="ECO:0000313" key="2">
    <source>
        <dbReference type="EMBL" id="GAA4648741.1"/>
    </source>
</evidence>
<reference evidence="3" key="1">
    <citation type="journal article" date="2019" name="Int. J. Syst. Evol. Microbiol.">
        <title>The Global Catalogue of Microorganisms (GCM) 10K type strain sequencing project: providing services to taxonomists for standard genome sequencing and annotation.</title>
        <authorList>
            <consortium name="The Broad Institute Genomics Platform"/>
            <consortium name="The Broad Institute Genome Sequencing Center for Infectious Disease"/>
            <person name="Wu L."/>
            <person name="Ma J."/>
        </authorList>
    </citation>
    <scope>NUCLEOTIDE SEQUENCE [LARGE SCALE GENOMIC DNA]</scope>
    <source>
        <strain evidence="3">JCM 17805</strain>
    </source>
</reference>
<dbReference type="Pfam" id="PF25800">
    <property type="entry name" value="FimV_N"/>
    <property type="match status" value="1"/>
</dbReference>
<evidence type="ECO:0000259" key="1">
    <source>
        <dbReference type="Pfam" id="PF25800"/>
    </source>
</evidence>
<dbReference type="Proteomes" id="UP001500604">
    <property type="component" value="Unassembled WGS sequence"/>
</dbReference>
<dbReference type="EMBL" id="BAABFL010000100">
    <property type="protein sequence ID" value="GAA4648741.1"/>
    <property type="molecule type" value="Genomic_DNA"/>
</dbReference>
<evidence type="ECO:0000313" key="3">
    <source>
        <dbReference type="Proteomes" id="UP001500604"/>
    </source>
</evidence>
<sequence>MKVVRQKPKSNIIHVSGLSVYAFFLAVCLLLAPSLHAIEFSAIQLFSGFNEPLHAEIEVSGLVDPDAPVVVDVASPLEHQNYDVPLQYFNAVINTSWHQESDGRQIIRLTSTLPVSLENLDFLLMAMPADETVLMRIQIPIKQNNSGEQNSQPRLWVQNTNGTNASELPLTRFNEPLPKSKKQNFRNKQKIVAAKRLNRLKRTSELTRANRQAGANARVLGAVDVSLKALNQA</sequence>
<name>A0ABP8V0K7_9GAMM</name>
<comment type="caution">
    <text evidence="2">The sequence shown here is derived from an EMBL/GenBank/DDBJ whole genome shotgun (WGS) entry which is preliminary data.</text>
</comment>
<dbReference type="InterPro" id="IPR057840">
    <property type="entry name" value="FimV_N"/>
</dbReference>
<dbReference type="RefSeq" id="WP_345194448.1">
    <property type="nucleotide sequence ID" value="NZ_BAABFL010000100.1"/>
</dbReference>
<gene>
    <name evidence="2" type="ORF">GCM10023116_10140</name>
</gene>
<feature type="domain" description="FimV N-terminal" evidence="1">
    <location>
        <begin position="41"/>
        <end position="127"/>
    </location>
</feature>
<organism evidence="2 3">
    <name type="scientific">Kistimonas scapharcae</name>
    <dbReference type="NCBI Taxonomy" id="1036133"/>
    <lineage>
        <taxon>Bacteria</taxon>
        <taxon>Pseudomonadati</taxon>
        <taxon>Pseudomonadota</taxon>
        <taxon>Gammaproteobacteria</taxon>
        <taxon>Oceanospirillales</taxon>
        <taxon>Endozoicomonadaceae</taxon>
        <taxon>Kistimonas</taxon>
    </lineage>
</organism>
<accession>A0ABP8V0K7</accession>